<dbReference type="AlphaFoldDB" id="A0A382PIB7"/>
<sequence>LLIACGAPEQSKINESKIKNYSWSLVTTWPKNYPGLGMAPERFSTLVEEMSQGQLKVKVYGAGELVPAMGVFDAVSSGSVEMGHGGAYYWKGKVPAAQFFAGVPFGFTADEINAWVYRGGGLELWEELYKPFNMKPLPGGNTGTQMFGWF</sequence>
<proteinExistence type="predicted"/>
<reference evidence="2" key="1">
    <citation type="submission" date="2018-05" db="EMBL/GenBank/DDBJ databases">
        <authorList>
            <person name="Lanie J.A."/>
            <person name="Ng W.-L."/>
            <person name="Kazmierczak K.M."/>
            <person name="Andrzejewski T.M."/>
            <person name="Davidsen T.M."/>
            <person name="Wayne K.J."/>
            <person name="Tettelin H."/>
            <person name="Glass J.I."/>
            <person name="Rusch D."/>
            <person name="Podicherti R."/>
            <person name="Tsui H.-C.T."/>
            <person name="Winkler M.E."/>
        </authorList>
    </citation>
    <scope>NUCLEOTIDE SEQUENCE</scope>
</reference>
<organism evidence="2">
    <name type="scientific">marine metagenome</name>
    <dbReference type="NCBI Taxonomy" id="408172"/>
    <lineage>
        <taxon>unclassified sequences</taxon>
        <taxon>metagenomes</taxon>
        <taxon>ecological metagenomes</taxon>
    </lineage>
</organism>
<name>A0A382PIB7_9ZZZZ</name>
<protein>
    <recommendedName>
        <fullName evidence="3">ABC transporter substrate-binding protein</fullName>
    </recommendedName>
</protein>
<dbReference type="InterPro" id="IPR038404">
    <property type="entry name" value="TRAP_DctP_sf"/>
</dbReference>
<keyword evidence="1" id="KW-0732">Signal</keyword>
<evidence type="ECO:0008006" key="3">
    <source>
        <dbReference type="Google" id="ProtNLM"/>
    </source>
</evidence>
<dbReference type="EMBL" id="UINC01107195">
    <property type="protein sequence ID" value="SVC72385.1"/>
    <property type="molecule type" value="Genomic_DNA"/>
</dbReference>
<dbReference type="PANTHER" id="PTHR33376">
    <property type="match status" value="1"/>
</dbReference>
<dbReference type="PANTHER" id="PTHR33376:SF5">
    <property type="entry name" value="EXTRACYTOPLASMIC SOLUTE RECEPTOR PROTEIN"/>
    <property type="match status" value="1"/>
</dbReference>
<dbReference type="Gene3D" id="3.40.190.170">
    <property type="entry name" value="Bacterial extracellular solute-binding protein, family 7"/>
    <property type="match status" value="1"/>
</dbReference>
<feature type="non-terminal residue" evidence="2">
    <location>
        <position position="150"/>
    </location>
</feature>
<dbReference type="InterPro" id="IPR018389">
    <property type="entry name" value="DctP_fam"/>
</dbReference>
<evidence type="ECO:0000313" key="2">
    <source>
        <dbReference type="EMBL" id="SVC72385.1"/>
    </source>
</evidence>
<accession>A0A382PIB7</accession>
<evidence type="ECO:0000256" key="1">
    <source>
        <dbReference type="ARBA" id="ARBA00022729"/>
    </source>
</evidence>
<feature type="non-terminal residue" evidence="2">
    <location>
        <position position="1"/>
    </location>
</feature>
<dbReference type="Pfam" id="PF03480">
    <property type="entry name" value="DctP"/>
    <property type="match status" value="1"/>
</dbReference>
<dbReference type="GO" id="GO:0055085">
    <property type="term" value="P:transmembrane transport"/>
    <property type="evidence" value="ECO:0007669"/>
    <property type="project" value="InterPro"/>
</dbReference>
<gene>
    <name evidence="2" type="ORF">METZ01_LOCUS325239</name>
</gene>